<dbReference type="EMBL" id="JBIGHX010000003">
    <property type="protein sequence ID" value="MFG6462244.1"/>
    <property type="molecule type" value="Genomic_DNA"/>
</dbReference>
<gene>
    <name evidence="3" type="ORF">ACG04Q_11750</name>
</gene>
<feature type="region of interest" description="Disordered" evidence="1">
    <location>
        <begin position="1"/>
        <end position="32"/>
    </location>
</feature>
<dbReference type="SUPFAM" id="SSF109604">
    <property type="entry name" value="HD-domain/PDEase-like"/>
    <property type="match status" value="1"/>
</dbReference>
<feature type="compositionally biased region" description="Basic and acidic residues" evidence="1">
    <location>
        <begin position="19"/>
        <end position="28"/>
    </location>
</feature>
<proteinExistence type="predicted"/>
<dbReference type="Proteomes" id="UP001606302">
    <property type="component" value="Unassembled WGS sequence"/>
</dbReference>
<dbReference type="PROSITE" id="PS51833">
    <property type="entry name" value="HDOD"/>
    <property type="match status" value="1"/>
</dbReference>
<keyword evidence="4" id="KW-1185">Reference proteome</keyword>
<dbReference type="Gene3D" id="1.10.3210.10">
    <property type="entry name" value="Hypothetical protein af1432"/>
    <property type="match status" value="1"/>
</dbReference>
<evidence type="ECO:0000313" key="3">
    <source>
        <dbReference type="EMBL" id="MFG6462244.1"/>
    </source>
</evidence>
<dbReference type="RefSeq" id="WP_394511107.1">
    <property type="nucleotide sequence ID" value="NZ_JBIGHX010000003.1"/>
</dbReference>
<evidence type="ECO:0000313" key="4">
    <source>
        <dbReference type="Proteomes" id="UP001606302"/>
    </source>
</evidence>
<reference evidence="3 4" key="1">
    <citation type="submission" date="2024-08" db="EMBL/GenBank/DDBJ databases">
        <authorList>
            <person name="Lu H."/>
        </authorList>
    </citation>
    <scope>NUCLEOTIDE SEQUENCE [LARGE SCALE GENOMIC DNA]</scope>
    <source>
        <strain evidence="3 4">DXS20W</strain>
    </source>
</reference>
<comment type="caution">
    <text evidence="3">The sequence shown here is derived from an EMBL/GenBank/DDBJ whole genome shotgun (WGS) entry which is preliminary data.</text>
</comment>
<dbReference type="Pfam" id="PF08668">
    <property type="entry name" value="HDOD"/>
    <property type="match status" value="1"/>
</dbReference>
<dbReference type="PANTHER" id="PTHR33525:SF6">
    <property type="entry name" value="HDOD DOMAIN-CONTAINING PROTEIN"/>
    <property type="match status" value="1"/>
</dbReference>
<name>A0ABW7GJW2_9BURK</name>
<accession>A0ABW7GJW2</accession>
<sequence>MQNPAPSHASAPPGTRTQQIRDDIDQSRRRGPLQQIQIPPCPELLAQLQQAMSQPEPDLNLVARIASSDVAMAATLLRIANGPLFKPVGLPCTTVGQAMTRIGLRESVAVMTGFLVQHAIPVNSPQLARFWERSAKRAVAMATIARELPGLSPDLAHSFGLFLHVGMPVLLQSMRGYAATMVEAGARIDRPYIATENANHRTDHAVVGALVVRVWNLPPTLMAAIRLHHDYAALGHADIDPEVHTLIAAGLIAEHLMRRHEGLPEDADWAGHHQAALDWLHIGWDELSHWEEAVVAQFDAA</sequence>
<feature type="domain" description="HDOD" evidence="2">
    <location>
        <begin position="38"/>
        <end position="231"/>
    </location>
</feature>
<protein>
    <submittedName>
        <fullName evidence="3">HDOD domain-containing protein</fullName>
    </submittedName>
</protein>
<dbReference type="InterPro" id="IPR013976">
    <property type="entry name" value="HDOD"/>
</dbReference>
<evidence type="ECO:0000256" key="1">
    <source>
        <dbReference type="SAM" id="MobiDB-lite"/>
    </source>
</evidence>
<evidence type="ECO:0000259" key="2">
    <source>
        <dbReference type="PROSITE" id="PS51833"/>
    </source>
</evidence>
<organism evidence="3 4">
    <name type="scientific">Pelomonas lactea</name>
    <dbReference type="NCBI Taxonomy" id="3299030"/>
    <lineage>
        <taxon>Bacteria</taxon>
        <taxon>Pseudomonadati</taxon>
        <taxon>Pseudomonadota</taxon>
        <taxon>Betaproteobacteria</taxon>
        <taxon>Burkholderiales</taxon>
        <taxon>Sphaerotilaceae</taxon>
        <taxon>Roseateles</taxon>
    </lineage>
</organism>
<dbReference type="InterPro" id="IPR052340">
    <property type="entry name" value="RNase_Y/CdgJ"/>
</dbReference>
<dbReference type="PANTHER" id="PTHR33525">
    <property type="match status" value="1"/>
</dbReference>